<dbReference type="EMBL" id="JBHRTI010000003">
    <property type="protein sequence ID" value="MFC3147438.1"/>
    <property type="molecule type" value="Genomic_DNA"/>
</dbReference>
<feature type="domain" description="Multidrug resistance protein MdtA-like alpha-helical hairpin" evidence="7">
    <location>
        <begin position="133"/>
        <end position="201"/>
    </location>
</feature>
<feature type="region of interest" description="Disordered" evidence="6">
    <location>
        <begin position="388"/>
        <end position="430"/>
    </location>
</feature>
<comment type="subcellular location">
    <subcellularLocation>
        <location evidence="1">Cell membrane</location>
    </subcellularLocation>
</comment>
<evidence type="ECO:0000259" key="7">
    <source>
        <dbReference type="Pfam" id="PF25876"/>
    </source>
</evidence>
<keyword evidence="4" id="KW-0997">Cell inner membrane</keyword>
<dbReference type="NCBIfam" id="TIGR01730">
    <property type="entry name" value="RND_mfp"/>
    <property type="match status" value="1"/>
</dbReference>
<dbReference type="Gene3D" id="1.10.287.470">
    <property type="entry name" value="Helix hairpin bin"/>
    <property type="match status" value="1"/>
</dbReference>
<proteinExistence type="inferred from homology"/>
<gene>
    <name evidence="11" type="ORF">ACFOEN_07275</name>
</gene>
<dbReference type="InterPro" id="IPR058626">
    <property type="entry name" value="MdtA-like_b-barrel"/>
</dbReference>
<evidence type="ECO:0000256" key="2">
    <source>
        <dbReference type="ARBA" id="ARBA00009477"/>
    </source>
</evidence>
<dbReference type="InterPro" id="IPR006143">
    <property type="entry name" value="RND_pump_MFP"/>
</dbReference>
<dbReference type="Pfam" id="PF25989">
    <property type="entry name" value="YknX_C"/>
    <property type="match status" value="1"/>
</dbReference>
<evidence type="ECO:0000256" key="6">
    <source>
        <dbReference type="SAM" id="MobiDB-lite"/>
    </source>
</evidence>
<keyword evidence="3" id="KW-1003">Cell membrane</keyword>
<comment type="similarity">
    <text evidence="2">Belongs to the membrane fusion protein (MFP) (TC 8.A.1) family.</text>
</comment>
<reference evidence="12" key="1">
    <citation type="journal article" date="2019" name="Int. J. Syst. Evol. Microbiol.">
        <title>The Global Catalogue of Microorganisms (GCM) 10K type strain sequencing project: providing services to taxonomists for standard genome sequencing and annotation.</title>
        <authorList>
            <consortium name="The Broad Institute Genomics Platform"/>
            <consortium name="The Broad Institute Genome Sequencing Center for Infectious Disease"/>
            <person name="Wu L."/>
            <person name="Ma J."/>
        </authorList>
    </citation>
    <scope>NUCLEOTIDE SEQUENCE [LARGE SCALE GENOMIC DNA]</scope>
    <source>
        <strain evidence="12">KCTC 52168</strain>
    </source>
</reference>
<protein>
    <submittedName>
        <fullName evidence="11">Efflux RND transporter periplasmic adaptor subunit</fullName>
    </submittedName>
</protein>
<feature type="domain" description="Multidrug resistance protein MdtA-like barrel-sandwich hybrid" evidence="8">
    <location>
        <begin position="93"/>
        <end position="235"/>
    </location>
</feature>
<evidence type="ECO:0000256" key="3">
    <source>
        <dbReference type="ARBA" id="ARBA00022475"/>
    </source>
</evidence>
<dbReference type="InterPro" id="IPR058625">
    <property type="entry name" value="MdtA-like_BSH"/>
</dbReference>
<dbReference type="InterPro" id="IPR058624">
    <property type="entry name" value="MdtA-like_HH"/>
</dbReference>
<feature type="domain" description="YknX-like C-terminal permuted SH3-like" evidence="10">
    <location>
        <begin position="326"/>
        <end position="393"/>
    </location>
</feature>
<dbReference type="Gene3D" id="2.40.50.100">
    <property type="match status" value="1"/>
</dbReference>
<keyword evidence="5" id="KW-0472">Membrane</keyword>
<evidence type="ECO:0000313" key="12">
    <source>
        <dbReference type="Proteomes" id="UP001595556"/>
    </source>
</evidence>
<evidence type="ECO:0000256" key="4">
    <source>
        <dbReference type="ARBA" id="ARBA00022519"/>
    </source>
</evidence>
<name>A0ABV7H0K3_9BURK</name>
<sequence length="430" mass="44604">MNPLHNTSSTPSSIPSTSPAAAPWIRRRGPWMLLPAAAVAWLAWHALTPAAQTDKPVAAGASAPAVVVGTVQARKAPFDVLLQATGNVSALESVDLRAQTTSTVQRVHVKEGDVVQAGQLLFTLDDRADRANLEKARAQMARDVAQLADAQRQLDRSRELVAKGFLSQSAVDTNLSQVESLQGAVQADQAAVRAAEVQLSYDSVRAPISGRIGAVNTQVGTLVLANAGATPMLTITRMNPVTVSFTLPEAQLQRVLASRRAGEVAVTAQAAGSPQPVQGKLVFIDNAVDTTVGGIRAKAQFSNDEQRLWPGQSARVQVRVDTLADAVQLPLAALINTGDGMQVYVVSEGAAQPRKVAVQAQNELIAAVTGLKGDETVVVEGKQNLRPGSKVRVAAADGQGRPASKGEGQGSGGAPEPAKADAAQPGAGKA</sequence>
<accession>A0ABV7H0K3</accession>
<dbReference type="RefSeq" id="WP_377302443.1">
    <property type="nucleotide sequence ID" value="NZ_CP180191.1"/>
</dbReference>
<comment type="caution">
    <text evidence="11">The sequence shown here is derived from an EMBL/GenBank/DDBJ whole genome shotgun (WGS) entry which is preliminary data.</text>
</comment>
<evidence type="ECO:0000256" key="5">
    <source>
        <dbReference type="ARBA" id="ARBA00023136"/>
    </source>
</evidence>
<dbReference type="Proteomes" id="UP001595556">
    <property type="component" value="Unassembled WGS sequence"/>
</dbReference>
<evidence type="ECO:0000313" key="11">
    <source>
        <dbReference type="EMBL" id="MFC3147438.1"/>
    </source>
</evidence>
<feature type="region of interest" description="Disordered" evidence="6">
    <location>
        <begin position="1"/>
        <end position="21"/>
    </location>
</feature>
<feature type="domain" description="Multidrug resistance protein MdtA-like beta-barrel" evidence="9">
    <location>
        <begin position="240"/>
        <end position="322"/>
    </location>
</feature>
<evidence type="ECO:0000256" key="1">
    <source>
        <dbReference type="ARBA" id="ARBA00004236"/>
    </source>
</evidence>
<dbReference type="Gene3D" id="2.40.30.170">
    <property type="match status" value="1"/>
</dbReference>
<evidence type="ECO:0000259" key="8">
    <source>
        <dbReference type="Pfam" id="PF25917"/>
    </source>
</evidence>
<evidence type="ECO:0000259" key="10">
    <source>
        <dbReference type="Pfam" id="PF25989"/>
    </source>
</evidence>
<organism evidence="11 12">
    <name type="scientific">Piscinibacterium candidicorallinum</name>
    <dbReference type="NCBI Taxonomy" id="1793872"/>
    <lineage>
        <taxon>Bacteria</taxon>
        <taxon>Pseudomonadati</taxon>
        <taxon>Pseudomonadota</taxon>
        <taxon>Betaproteobacteria</taxon>
        <taxon>Burkholderiales</taxon>
        <taxon>Piscinibacterium</taxon>
    </lineage>
</organism>
<dbReference type="Pfam" id="PF25917">
    <property type="entry name" value="BSH_RND"/>
    <property type="match status" value="1"/>
</dbReference>
<feature type="compositionally biased region" description="Low complexity" evidence="6">
    <location>
        <begin position="7"/>
        <end position="21"/>
    </location>
</feature>
<evidence type="ECO:0000259" key="9">
    <source>
        <dbReference type="Pfam" id="PF25944"/>
    </source>
</evidence>
<dbReference type="PANTHER" id="PTHR30469">
    <property type="entry name" value="MULTIDRUG RESISTANCE PROTEIN MDTA"/>
    <property type="match status" value="1"/>
</dbReference>
<dbReference type="Gene3D" id="2.40.420.20">
    <property type="match status" value="1"/>
</dbReference>
<dbReference type="Pfam" id="PF25876">
    <property type="entry name" value="HH_MFP_RND"/>
    <property type="match status" value="1"/>
</dbReference>
<dbReference type="PANTHER" id="PTHR30469:SF36">
    <property type="entry name" value="BLL3903 PROTEIN"/>
    <property type="match status" value="1"/>
</dbReference>
<dbReference type="SUPFAM" id="SSF111369">
    <property type="entry name" value="HlyD-like secretion proteins"/>
    <property type="match status" value="1"/>
</dbReference>
<dbReference type="Pfam" id="PF25944">
    <property type="entry name" value="Beta-barrel_RND"/>
    <property type="match status" value="1"/>
</dbReference>
<dbReference type="PRINTS" id="PR01490">
    <property type="entry name" value="RTXTOXIND"/>
</dbReference>
<dbReference type="InterPro" id="IPR058637">
    <property type="entry name" value="YknX-like_C"/>
</dbReference>
<keyword evidence="12" id="KW-1185">Reference proteome</keyword>